<feature type="compositionally biased region" description="Low complexity" evidence="1">
    <location>
        <begin position="81"/>
        <end position="92"/>
    </location>
</feature>
<keyword evidence="3" id="KW-1185">Reference proteome</keyword>
<sequence>MVAFGDESLPGSTERRHTLFASFSMTAVTQPPAAADTVGWPPARVLEPSPEEAPELFDALSEGEGLPLSEADEESEPPEHAAMSGAAASKVNAAADPTTLLRNSVRAMTYCSLHVRCTARLVARQWL</sequence>
<reference evidence="2 3" key="1">
    <citation type="journal article" date="2019" name="Int. J. Syst. Evol. Microbiol.">
        <title>The Global Catalogue of Microorganisms (GCM) 10K type strain sequencing project: providing services to taxonomists for standard genome sequencing and annotation.</title>
        <authorList>
            <consortium name="The Broad Institute Genomics Platform"/>
            <consortium name="The Broad Institute Genome Sequencing Center for Infectious Disease"/>
            <person name="Wu L."/>
            <person name="Ma J."/>
        </authorList>
    </citation>
    <scope>NUCLEOTIDE SEQUENCE [LARGE SCALE GENOMIC DNA]</scope>
    <source>
        <strain evidence="2 3">JCM 16373</strain>
    </source>
</reference>
<evidence type="ECO:0000313" key="2">
    <source>
        <dbReference type="EMBL" id="GAA2624214.1"/>
    </source>
</evidence>
<comment type="caution">
    <text evidence="2">The sequence shown here is derived from an EMBL/GenBank/DDBJ whole genome shotgun (WGS) entry which is preliminary data.</text>
</comment>
<gene>
    <name evidence="2" type="ORF">GCM10009863_43340</name>
</gene>
<dbReference type="EMBL" id="BAAARJ010000014">
    <property type="protein sequence ID" value="GAA2624214.1"/>
    <property type="molecule type" value="Genomic_DNA"/>
</dbReference>
<proteinExistence type="predicted"/>
<feature type="region of interest" description="Disordered" evidence="1">
    <location>
        <begin position="46"/>
        <end position="92"/>
    </location>
</feature>
<protein>
    <submittedName>
        <fullName evidence="2">Uncharacterized protein</fullName>
    </submittedName>
</protein>
<evidence type="ECO:0000256" key="1">
    <source>
        <dbReference type="SAM" id="MobiDB-lite"/>
    </source>
</evidence>
<evidence type="ECO:0000313" key="3">
    <source>
        <dbReference type="Proteomes" id="UP001501447"/>
    </source>
</evidence>
<dbReference type="Proteomes" id="UP001501447">
    <property type="component" value="Unassembled WGS sequence"/>
</dbReference>
<name>A0ABN3QEB1_9ACTN</name>
<organism evidence="2 3">
    <name type="scientific">Streptomyces axinellae</name>
    <dbReference type="NCBI Taxonomy" id="552788"/>
    <lineage>
        <taxon>Bacteria</taxon>
        <taxon>Bacillati</taxon>
        <taxon>Actinomycetota</taxon>
        <taxon>Actinomycetes</taxon>
        <taxon>Kitasatosporales</taxon>
        <taxon>Streptomycetaceae</taxon>
        <taxon>Streptomyces</taxon>
    </lineage>
</organism>
<accession>A0ABN3QEB1</accession>